<dbReference type="RefSeq" id="XP_031416551.1">
    <property type="nucleotide sequence ID" value="XM_031560691.2"/>
</dbReference>
<feature type="compositionally biased region" description="Pro residues" evidence="4">
    <location>
        <begin position="424"/>
        <end position="446"/>
    </location>
</feature>
<feature type="compositionally biased region" description="Basic and acidic residues" evidence="4">
    <location>
        <begin position="147"/>
        <end position="164"/>
    </location>
</feature>
<dbReference type="Gene3D" id="2.30.29.30">
    <property type="entry name" value="Pleckstrin-homology domain (PH domain)/Phosphotyrosine-binding domain (PTB)"/>
    <property type="match status" value="1"/>
</dbReference>
<dbReference type="SUPFAM" id="SSF48350">
    <property type="entry name" value="GTPase activation domain, GAP"/>
    <property type="match status" value="1"/>
</dbReference>
<dbReference type="PROSITE" id="PS01159">
    <property type="entry name" value="WW_DOMAIN_1"/>
    <property type="match status" value="3"/>
</dbReference>
<dbReference type="InterPro" id="IPR036020">
    <property type="entry name" value="WW_dom_sf"/>
</dbReference>
<dbReference type="CDD" id="cd00201">
    <property type="entry name" value="WW"/>
    <property type="match status" value="2"/>
</dbReference>
<evidence type="ECO:0000259" key="7">
    <source>
        <dbReference type="PROSITE" id="PS50020"/>
    </source>
</evidence>
<dbReference type="CDD" id="cd04403">
    <property type="entry name" value="RhoGAP_ARHGAP27_15_12_9"/>
    <property type="match status" value="1"/>
</dbReference>
<dbReference type="OrthoDB" id="79452at2759"/>
<dbReference type="Gene3D" id="2.20.70.10">
    <property type="match status" value="2"/>
</dbReference>
<dbReference type="Proteomes" id="UP000515152">
    <property type="component" value="Chromosome 23"/>
</dbReference>
<dbReference type="PROSITE" id="PS50002">
    <property type="entry name" value="SH3"/>
    <property type="match status" value="1"/>
</dbReference>
<feature type="domain" description="WW" evidence="7">
    <location>
        <begin position="377"/>
        <end position="411"/>
    </location>
</feature>
<dbReference type="PROSITE" id="PS50238">
    <property type="entry name" value="RHOGAP"/>
    <property type="match status" value="1"/>
</dbReference>
<dbReference type="FunFam" id="1.10.555.10:FF:000071">
    <property type="entry name" value="Rho GTPase activating protein 27"/>
    <property type="match status" value="1"/>
</dbReference>
<dbReference type="InterPro" id="IPR001202">
    <property type="entry name" value="WW_dom"/>
</dbReference>
<dbReference type="KEGG" id="char:105909508"/>
<dbReference type="SUPFAM" id="SSF50729">
    <property type="entry name" value="PH domain-like"/>
    <property type="match status" value="1"/>
</dbReference>
<dbReference type="GO" id="GO:0007165">
    <property type="term" value="P:signal transduction"/>
    <property type="evidence" value="ECO:0007669"/>
    <property type="project" value="InterPro"/>
</dbReference>
<feature type="compositionally biased region" description="Low complexity" evidence="4">
    <location>
        <begin position="341"/>
        <end position="363"/>
    </location>
</feature>
<evidence type="ECO:0000256" key="2">
    <source>
        <dbReference type="ARBA" id="ARBA00022468"/>
    </source>
</evidence>
<dbReference type="SMART" id="SM00456">
    <property type="entry name" value="WW"/>
    <property type="match status" value="3"/>
</dbReference>
<evidence type="ECO:0000256" key="4">
    <source>
        <dbReference type="SAM" id="MobiDB-lite"/>
    </source>
</evidence>
<feature type="region of interest" description="Disordered" evidence="4">
    <location>
        <begin position="797"/>
        <end position="851"/>
    </location>
</feature>
<dbReference type="InterPro" id="IPR011993">
    <property type="entry name" value="PH-like_dom_sf"/>
</dbReference>
<dbReference type="PANTHER" id="PTHR23176">
    <property type="entry name" value="RHO/RAC/CDC GTPASE-ACTIVATING PROTEIN"/>
    <property type="match status" value="1"/>
</dbReference>
<dbReference type="Pfam" id="PF00169">
    <property type="entry name" value="PH"/>
    <property type="match status" value="1"/>
</dbReference>
<feature type="compositionally biased region" description="Low complexity" evidence="4">
    <location>
        <begin position="263"/>
        <end position="273"/>
    </location>
</feature>
<feature type="compositionally biased region" description="Polar residues" evidence="4">
    <location>
        <begin position="616"/>
        <end position="632"/>
    </location>
</feature>
<dbReference type="CDD" id="cd13233">
    <property type="entry name" value="PH_ARHGAP9-like"/>
    <property type="match status" value="1"/>
</dbReference>
<gene>
    <name evidence="10" type="primary">LOC105909508</name>
</gene>
<dbReference type="Gene3D" id="1.10.555.10">
    <property type="entry name" value="Rho GTPase activation protein"/>
    <property type="match status" value="1"/>
</dbReference>
<dbReference type="InterPro" id="IPR001452">
    <property type="entry name" value="SH3_domain"/>
</dbReference>
<organism evidence="9 10">
    <name type="scientific">Clupea harengus</name>
    <name type="common">Atlantic herring</name>
    <dbReference type="NCBI Taxonomy" id="7950"/>
    <lineage>
        <taxon>Eukaryota</taxon>
        <taxon>Metazoa</taxon>
        <taxon>Chordata</taxon>
        <taxon>Craniata</taxon>
        <taxon>Vertebrata</taxon>
        <taxon>Euteleostomi</taxon>
        <taxon>Actinopterygii</taxon>
        <taxon>Neopterygii</taxon>
        <taxon>Teleostei</taxon>
        <taxon>Clupei</taxon>
        <taxon>Clupeiformes</taxon>
        <taxon>Clupeoidei</taxon>
        <taxon>Clupeidae</taxon>
        <taxon>Clupea</taxon>
    </lineage>
</organism>
<dbReference type="GeneID" id="105909508"/>
<evidence type="ECO:0000313" key="9">
    <source>
        <dbReference type="Proteomes" id="UP000515152"/>
    </source>
</evidence>
<dbReference type="Pfam" id="PF00018">
    <property type="entry name" value="SH3_1"/>
    <property type="match status" value="1"/>
</dbReference>
<feature type="compositionally biased region" description="Basic and acidic residues" evidence="4">
    <location>
        <begin position="819"/>
        <end position="837"/>
    </location>
</feature>
<feature type="compositionally biased region" description="Polar residues" evidence="4">
    <location>
        <begin position="280"/>
        <end position="290"/>
    </location>
</feature>
<sequence>MSSAELVLVLFPYEYEAKDGRLVTIQQNDRYILVNRTNDHWWHVRENLDTKPFYIPARYVRILDPNTDQVSLNTSSNASERDGAADVLKDETAPSVLRQPEGEVTPCWLTPTEEKTEVELAPPLRESESVYQTTEWAPGVPQSSSEPGHDCLDSWQRQGRDEGGHSGGPTSGSAAAEDEDSDISEPHPAGPHPSQDLGVPVWEDHIESSPGLPETKTDTSPQDAGSGPTLDLAEDRIYDNIGSAESELGLREVKPAPAEPRAETTVTDTTPAVTEKDTSLETPVTETTPAAIQKDTSPESPVESVPPPAADQVEEDGNPVYVNLPAFRRKPTEPPFDSSEPSGTSPPLQPSSPLSSSSLSPSPDLDYDLVRNAPPAEPDSEGWEVHVDEESGQEYFYHAASGQTTWDRPPAMDLQDPLASPRSPRSPSPSPSTPPVGPAPVPPLAASPPGWRASDWERLVDEASGRPYYYNHASEETSWDPPDGMHTHASPKTQHSPDDRPPPLPEEDYPAEDEYTVCVDEDDPSGGTRSHTHPPGLALPLPAASEYTLAHVGMGRAVIPRACLDRSTPAGWTLHVDSDGTWVFTSDHSHEQWIKSLDDRGETYYYLKDGSRSQWNLPEVSQSQTGVGNGSTEPEGPGVRRNWRHSVVPSQEKPIHRRNLSDYGSDLSSSPEMHSQLSSLEKAGILNKTKVSENGKKVRKNWGQSWTVLHGGVLTFHKDPKSAPSSNSNKSNQILTEFTVDLRGATIGLAGKEKSSKKNVIELKSQNGSEYLIQYDTESIISDWHKVIYDTIRQLQEQEQEQHHHHHQQHHSEEEDDVYEKVPGVDDRPQSGQDKKRIAPKQSITSSASEADQKKVRTKLLKFLLKRPTLQSVKEKGYIRENVFGCHLANLCAQEHRTVPSFVEKCIRTVESRGLGIDGIYRVSGNLATIQKLRCKADHEDINIEDGPWDIHVITGSLKLFFRELQEPLFPFSHFNNFIAGIKIQDYHDKVSYMCELVKSLPPANHDTMELLFRHLRRVIEHGEENRMTVQNVAIVFGPTLLKPETESANITMFMIFQNQIVEFILNEFENMFYSG</sequence>
<dbReference type="SMART" id="SM00324">
    <property type="entry name" value="RhoGAP"/>
    <property type="match status" value="1"/>
</dbReference>
<dbReference type="SMART" id="SM00233">
    <property type="entry name" value="PH"/>
    <property type="match status" value="1"/>
</dbReference>
<evidence type="ECO:0000259" key="5">
    <source>
        <dbReference type="PROSITE" id="PS50002"/>
    </source>
</evidence>
<feature type="domain" description="WW" evidence="7">
    <location>
        <begin position="593"/>
        <end position="620"/>
    </location>
</feature>
<evidence type="ECO:0000259" key="6">
    <source>
        <dbReference type="PROSITE" id="PS50003"/>
    </source>
</evidence>
<dbReference type="InterPro" id="IPR008936">
    <property type="entry name" value="Rho_GTPase_activation_prot"/>
</dbReference>
<feature type="domain" description="Rho-GAP" evidence="8">
    <location>
        <begin position="886"/>
        <end position="1073"/>
    </location>
</feature>
<dbReference type="InterPro" id="IPR001849">
    <property type="entry name" value="PH_domain"/>
</dbReference>
<feature type="region of interest" description="Disordered" evidence="4">
    <location>
        <begin position="91"/>
        <end position="451"/>
    </location>
</feature>
<dbReference type="InterPro" id="IPR000198">
    <property type="entry name" value="RhoGAP_dom"/>
</dbReference>
<feature type="domain" description="SH3" evidence="5">
    <location>
        <begin position="2"/>
        <end position="65"/>
    </location>
</feature>
<dbReference type="AlphaFoldDB" id="A0A6P8EWS4"/>
<dbReference type="Pfam" id="PF00397">
    <property type="entry name" value="WW"/>
    <property type="match status" value="2"/>
</dbReference>
<proteinExistence type="predicted"/>
<dbReference type="Gene3D" id="2.30.30.40">
    <property type="entry name" value="SH3 Domains"/>
    <property type="match status" value="1"/>
</dbReference>
<reference evidence="10" key="1">
    <citation type="submission" date="2025-08" db="UniProtKB">
        <authorList>
            <consortium name="RefSeq"/>
        </authorList>
    </citation>
    <scope>IDENTIFICATION</scope>
</reference>
<dbReference type="PROSITE" id="PS50020">
    <property type="entry name" value="WW_DOMAIN_2"/>
    <property type="match status" value="3"/>
</dbReference>
<feature type="domain" description="WW" evidence="7">
    <location>
        <begin position="454"/>
        <end position="484"/>
    </location>
</feature>
<dbReference type="InterPro" id="IPR050729">
    <property type="entry name" value="Rho-GAP"/>
</dbReference>
<protein>
    <submittedName>
        <fullName evidence="10">Rho GTPase-activating protein 27-like</fullName>
    </submittedName>
</protein>
<feature type="compositionally biased region" description="Polar residues" evidence="4">
    <location>
        <begin position="129"/>
        <end position="146"/>
    </location>
</feature>
<evidence type="ECO:0000256" key="1">
    <source>
        <dbReference type="ARBA" id="ARBA00022443"/>
    </source>
</evidence>
<feature type="domain" description="PH" evidence="6">
    <location>
        <begin position="679"/>
        <end position="793"/>
    </location>
</feature>
<feature type="region of interest" description="Disordered" evidence="4">
    <location>
        <begin position="472"/>
        <end position="510"/>
    </location>
</feature>
<dbReference type="SUPFAM" id="SSF51045">
    <property type="entry name" value="WW domain"/>
    <property type="match status" value="2"/>
</dbReference>
<keyword evidence="2" id="KW-0343">GTPase activation</keyword>
<evidence type="ECO:0000256" key="3">
    <source>
        <dbReference type="PROSITE-ProRule" id="PRU00192"/>
    </source>
</evidence>
<evidence type="ECO:0000259" key="8">
    <source>
        <dbReference type="PROSITE" id="PS50238"/>
    </source>
</evidence>
<dbReference type="InterPro" id="IPR036028">
    <property type="entry name" value="SH3-like_dom_sf"/>
</dbReference>
<dbReference type="PANTHER" id="PTHR23176:SF104">
    <property type="entry name" value="RHO GTPASE-ACTIVATING PROTEIN 27"/>
    <property type="match status" value="1"/>
</dbReference>
<feature type="region of interest" description="Disordered" evidence="4">
    <location>
        <begin position="616"/>
        <end position="674"/>
    </location>
</feature>
<keyword evidence="1 3" id="KW-0728">SH3 domain</keyword>
<dbReference type="GO" id="GO:0005096">
    <property type="term" value="F:GTPase activator activity"/>
    <property type="evidence" value="ECO:0007669"/>
    <property type="project" value="UniProtKB-KW"/>
</dbReference>
<dbReference type="PROSITE" id="PS50003">
    <property type="entry name" value="PH_DOMAIN"/>
    <property type="match status" value="1"/>
</dbReference>
<accession>A0A6P8EWS4</accession>
<dbReference type="Pfam" id="PF00620">
    <property type="entry name" value="RhoGAP"/>
    <property type="match status" value="1"/>
</dbReference>
<dbReference type="GO" id="GO:0005737">
    <property type="term" value="C:cytoplasm"/>
    <property type="evidence" value="ECO:0007669"/>
    <property type="project" value="TreeGrafter"/>
</dbReference>
<name>A0A6P8EWS4_CLUHA</name>
<evidence type="ECO:0000313" key="10">
    <source>
        <dbReference type="RefSeq" id="XP_031416551.1"/>
    </source>
</evidence>
<keyword evidence="9" id="KW-1185">Reference proteome</keyword>
<dbReference type="SUPFAM" id="SSF50044">
    <property type="entry name" value="SH3-domain"/>
    <property type="match status" value="1"/>
</dbReference>